<organism evidence="2 3">
    <name type="scientific">Tilletia laevis</name>
    <dbReference type="NCBI Taxonomy" id="157183"/>
    <lineage>
        <taxon>Eukaryota</taxon>
        <taxon>Fungi</taxon>
        <taxon>Dikarya</taxon>
        <taxon>Basidiomycota</taxon>
        <taxon>Ustilaginomycotina</taxon>
        <taxon>Exobasidiomycetes</taxon>
        <taxon>Tilletiales</taxon>
        <taxon>Tilletiaceae</taxon>
        <taxon>Tilletia</taxon>
    </lineage>
</organism>
<gene>
    <name evidence="2" type="ORF">JKILLFL_G10024</name>
</gene>
<dbReference type="Proteomes" id="UP000836404">
    <property type="component" value="Unassembled WGS sequence"/>
</dbReference>
<evidence type="ECO:0000313" key="3">
    <source>
        <dbReference type="Proteomes" id="UP000836404"/>
    </source>
</evidence>
<sequence>MHFTFPARLLILASSILGSVVALPTSPDLNPRQGPNTLSSVYPNDQTGPINLTAWLVPVTKTQASKLAGGRTLLQPSGLPSGYSLGEDQHPLLFLMNYFTDISMYNFTAIKQMSELNLYVPWVQGVASSQKPFSYHSRTFSDSLIASLLGNLFQDANARLASFHPPRGAYKAIGSSSFSLTVDVGLIKNNTDGPELSSPLFISTFQRSSSPMMTVDFLSSTLRQPVIRSGRKSSKGTCHKESYRFNETFANPFAVHGNLQTGSDYTIEPMRFENAQGLTATAEWMLSPSAFPCASLL</sequence>
<protein>
    <submittedName>
        <fullName evidence="2">Uncharacterized protein</fullName>
    </submittedName>
</protein>
<keyword evidence="1" id="KW-0732">Signal</keyword>
<dbReference type="EMBL" id="CAJHJF010000804">
    <property type="protein sequence ID" value="CAD6906721.1"/>
    <property type="molecule type" value="Genomic_DNA"/>
</dbReference>
<comment type="caution">
    <text evidence="2">The sequence shown here is derived from an EMBL/GenBank/DDBJ whole genome shotgun (WGS) entry which is preliminary data.</text>
</comment>
<accession>A0A9N8LJ00</accession>
<evidence type="ECO:0000313" key="2">
    <source>
        <dbReference type="EMBL" id="CAD6906721.1"/>
    </source>
</evidence>
<proteinExistence type="predicted"/>
<reference evidence="2 3" key="1">
    <citation type="submission" date="2020-10" db="EMBL/GenBank/DDBJ databases">
        <authorList>
            <person name="Sedaghatjoo S."/>
        </authorList>
    </citation>
    <scope>NUCLEOTIDE SEQUENCE [LARGE SCALE GENOMIC DNA]</scope>
    <source>
        <strain evidence="2 3">LLFL</strain>
    </source>
</reference>
<name>A0A9N8LJ00_9BASI</name>
<feature type="chain" id="PRO_5040488145" evidence="1">
    <location>
        <begin position="23"/>
        <end position="297"/>
    </location>
</feature>
<evidence type="ECO:0000256" key="1">
    <source>
        <dbReference type="SAM" id="SignalP"/>
    </source>
</evidence>
<keyword evidence="3" id="KW-1185">Reference proteome</keyword>
<feature type="signal peptide" evidence="1">
    <location>
        <begin position="1"/>
        <end position="22"/>
    </location>
</feature>
<dbReference type="AlphaFoldDB" id="A0A9N8LJ00"/>